<dbReference type="AlphaFoldDB" id="A0A1I0TMH8"/>
<dbReference type="GO" id="GO:0004803">
    <property type="term" value="F:transposase activity"/>
    <property type="evidence" value="ECO:0007669"/>
    <property type="project" value="UniProtKB-UniRule"/>
</dbReference>
<dbReference type="InterPro" id="IPR001207">
    <property type="entry name" value="Transposase_mutator"/>
</dbReference>
<gene>
    <name evidence="7" type="ORF">SAMN05192569_103923</name>
</gene>
<feature type="non-terminal residue" evidence="7">
    <location>
        <position position="1"/>
    </location>
</feature>
<reference evidence="8" key="1">
    <citation type="submission" date="2016-10" db="EMBL/GenBank/DDBJ databases">
        <authorList>
            <person name="Varghese N."/>
            <person name="Submissions S."/>
        </authorList>
    </citation>
    <scope>NUCLEOTIDE SEQUENCE [LARGE SCALE GENOMIC DNA]</scope>
    <source>
        <strain evidence="8">M1</strain>
    </source>
</reference>
<organism evidence="7 8">
    <name type="scientific">Parageobacillus thermantarcticus</name>
    <dbReference type="NCBI Taxonomy" id="186116"/>
    <lineage>
        <taxon>Bacteria</taxon>
        <taxon>Bacillati</taxon>
        <taxon>Bacillota</taxon>
        <taxon>Bacilli</taxon>
        <taxon>Bacillales</taxon>
        <taxon>Anoxybacillaceae</taxon>
        <taxon>Parageobacillus</taxon>
    </lineage>
</organism>
<dbReference type="STRING" id="186116.SAMN05192569_103923"/>
<evidence type="ECO:0000256" key="4">
    <source>
        <dbReference type="ARBA" id="ARBA00023125"/>
    </source>
</evidence>
<name>A0A1I0TMH8_9BACL</name>
<protein>
    <recommendedName>
        <fullName evidence="6">Mutator family transposase</fullName>
    </recommendedName>
</protein>
<keyword evidence="8" id="KW-1185">Reference proteome</keyword>
<dbReference type="PROSITE" id="PS01007">
    <property type="entry name" value="TRANSPOSASE_MUTATOR"/>
    <property type="match status" value="1"/>
</dbReference>
<dbReference type="Pfam" id="PF00872">
    <property type="entry name" value="Transposase_mut"/>
    <property type="match status" value="1"/>
</dbReference>
<keyword evidence="4 6" id="KW-0238">DNA-binding</keyword>
<keyword evidence="5 6" id="KW-0233">DNA recombination</keyword>
<dbReference type="PANTHER" id="PTHR33217:SF8">
    <property type="entry name" value="MUTATOR FAMILY TRANSPOSASE"/>
    <property type="match status" value="1"/>
</dbReference>
<evidence type="ECO:0000256" key="3">
    <source>
        <dbReference type="ARBA" id="ARBA00022578"/>
    </source>
</evidence>
<sequence length="148" mass="17298">IYVVLGVNEEGYREILDFFVGGQESAYGWREILQSLYQRGVKEVLLGVFDGLPGLEEAFRAVYPKADVQRCVVHKVRSTLNRVRKKDQFEMAEDLKLIYRSPNKKRHWRCFNNLNRNGLVSIRGKSNLGPMSWMFSSHLWTIRTVFEV</sequence>
<evidence type="ECO:0000313" key="7">
    <source>
        <dbReference type="EMBL" id="SFA52955.1"/>
    </source>
</evidence>
<comment type="function">
    <text evidence="1 6">Required for the transposition of the insertion element.</text>
</comment>
<keyword evidence="6" id="KW-0814">Transposable element</keyword>
<accession>A0A1I0TMH8</accession>
<dbReference type="Proteomes" id="UP000198650">
    <property type="component" value="Unassembled WGS sequence"/>
</dbReference>
<dbReference type="GO" id="GO:0003677">
    <property type="term" value="F:DNA binding"/>
    <property type="evidence" value="ECO:0007669"/>
    <property type="project" value="UniProtKB-UniRule"/>
</dbReference>
<dbReference type="GO" id="GO:0006313">
    <property type="term" value="P:DNA transposition"/>
    <property type="evidence" value="ECO:0007669"/>
    <property type="project" value="UniProtKB-UniRule"/>
</dbReference>
<evidence type="ECO:0000256" key="1">
    <source>
        <dbReference type="ARBA" id="ARBA00002190"/>
    </source>
</evidence>
<keyword evidence="3 6" id="KW-0815">Transposition</keyword>
<evidence type="ECO:0000256" key="6">
    <source>
        <dbReference type="RuleBase" id="RU365089"/>
    </source>
</evidence>
<dbReference type="EMBL" id="FOJS01000039">
    <property type="protein sequence ID" value="SFA52955.1"/>
    <property type="molecule type" value="Genomic_DNA"/>
</dbReference>
<dbReference type="PANTHER" id="PTHR33217">
    <property type="entry name" value="TRANSPOSASE FOR INSERTION SEQUENCE ELEMENT IS1081"/>
    <property type="match status" value="1"/>
</dbReference>
<evidence type="ECO:0000256" key="5">
    <source>
        <dbReference type="ARBA" id="ARBA00023172"/>
    </source>
</evidence>
<comment type="similarity">
    <text evidence="2 6">Belongs to the transposase mutator family.</text>
</comment>
<proteinExistence type="inferred from homology"/>
<evidence type="ECO:0000256" key="2">
    <source>
        <dbReference type="ARBA" id="ARBA00010961"/>
    </source>
</evidence>
<evidence type="ECO:0000313" key="8">
    <source>
        <dbReference type="Proteomes" id="UP000198650"/>
    </source>
</evidence>